<dbReference type="AlphaFoldDB" id="A0AAD9Q2E6"/>
<organism evidence="1 2">
    <name type="scientific">Acropora cervicornis</name>
    <name type="common">Staghorn coral</name>
    <dbReference type="NCBI Taxonomy" id="6130"/>
    <lineage>
        <taxon>Eukaryota</taxon>
        <taxon>Metazoa</taxon>
        <taxon>Cnidaria</taxon>
        <taxon>Anthozoa</taxon>
        <taxon>Hexacorallia</taxon>
        <taxon>Scleractinia</taxon>
        <taxon>Astrocoeniina</taxon>
        <taxon>Acroporidae</taxon>
        <taxon>Acropora</taxon>
    </lineage>
</organism>
<accession>A0AAD9Q2E6</accession>
<name>A0AAD9Q2E6_ACRCE</name>
<dbReference type="Proteomes" id="UP001249851">
    <property type="component" value="Unassembled WGS sequence"/>
</dbReference>
<dbReference type="EMBL" id="JARQWQ010000079">
    <property type="protein sequence ID" value="KAK2553299.1"/>
    <property type="molecule type" value="Genomic_DNA"/>
</dbReference>
<proteinExistence type="predicted"/>
<reference evidence="1" key="1">
    <citation type="journal article" date="2023" name="G3 (Bethesda)">
        <title>Whole genome assembly and annotation of the endangered Caribbean coral Acropora cervicornis.</title>
        <authorList>
            <person name="Selwyn J.D."/>
            <person name="Vollmer S.V."/>
        </authorList>
    </citation>
    <scope>NUCLEOTIDE SEQUENCE</scope>
    <source>
        <strain evidence="1">K2</strain>
    </source>
</reference>
<reference evidence="1" key="2">
    <citation type="journal article" date="2023" name="Science">
        <title>Genomic signatures of disease resistance in endangered staghorn corals.</title>
        <authorList>
            <person name="Vollmer S.V."/>
            <person name="Selwyn J.D."/>
            <person name="Despard B.A."/>
            <person name="Roesel C.L."/>
        </authorList>
    </citation>
    <scope>NUCLEOTIDE SEQUENCE</scope>
    <source>
        <strain evidence="1">K2</strain>
    </source>
</reference>
<sequence>MFADGTTILVRGPSITSVSNQLNEVARTISTWADNNRMSLNTTKTKSLLIATLQKRRTLTSSALNIQIDGRSIEQVDYAKLRGVMIDSDMSWEHHIDTICCIISRRLSLLRRIKPYLNFDSALRFYNSCVNS</sequence>
<protein>
    <recommendedName>
        <fullName evidence="3">Reverse transcriptase domain-containing protein</fullName>
    </recommendedName>
</protein>
<keyword evidence="2" id="KW-1185">Reference proteome</keyword>
<evidence type="ECO:0008006" key="3">
    <source>
        <dbReference type="Google" id="ProtNLM"/>
    </source>
</evidence>
<gene>
    <name evidence="1" type="ORF">P5673_025508</name>
</gene>
<comment type="caution">
    <text evidence="1">The sequence shown here is derived from an EMBL/GenBank/DDBJ whole genome shotgun (WGS) entry which is preliminary data.</text>
</comment>
<evidence type="ECO:0000313" key="1">
    <source>
        <dbReference type="EMBL" id="KAK2553299.1"/>
    </source>
</evidence>
<dbReference type="PANTHER" id="PTHR33332">
    <property type="entry name" value="REVERSE TRANSCRIPTASE DOMAIN-CONTAINING PROTEIN"/>
    <property type="match status" value="1"/>
</dbReference>
<evidence type="ECO:0000313" key="2">
    <source>
        <dbReference type="Proteomes" id="UP001249851"/>
    </source>
</evidence>